<accession>U5JAQ8</accession>
<organism evidence="1">
    <name type="scientific">Liberibacter asiaticus</name>
    <name type="common">Citrus greening disease</name>
    <name type="synonym">Liberobacter asiaticum</name>
    <dbReference type="NCBI Taxonomy" id="34021"/>
    <lineage>
        <taxon>Bacteria</taxon>
        <taxon>Pseudomonadati</taxon>
        <taxon>Pseudomonadota</taxon>
        <taxon>Alphaproteobacteria</taxon>
        <taxon>Hyphomicrobiales</taxon>
        <taxon>Rhizobiaceae</taxon>
        <taxon>Liberibacter</taxon>
    </lineage>
</organism>
<evidence type="ECO:0008006" key="2">
    <source>
        <dbReference type="Google" id="ProtNLM"/>
    </source>
</evidence>
<sequence length="82" mass="9760">MKNTLQRVRNYLVIKAKEPLEQTIKGLFQQSSTDRYGRIEPMTKKYKITKEEHRVFSECHRIRALRGFNDVKKGALGGFYRR</sequence>
<protein>
    <recommendedName>
        <fullName evidence="2">Phage-related protein</fullName>
    </recommendedName>
</protein>
<dbReference type="AlphaFoldDB" id="U5JAQ8"/>
<dbReference type="EMBL" id="JX275492">
    <property type="protein sequence ID" value="AGJ71202.1"/>
    <property type="molecule type" value="Genomic_DNA"/>
</dbReference>
<reference evidence="1" key="1">
    <citation type="journal article" date="2013" name="PLoS ONE">
        <title>Prophage-Mediated Dynamics of'Candidatus Liberibacter asiaticus' Populations, the Destructive Bacterial Pathogens of Citrus Huanglongbing.</title>
        <authorList>
            <person name="Zhou L.J."/>
            <person name="Powell C.A."/>
            <person name="Li W.B."/>
            <person name="Irey M."/>
            <person name="Duan Y.P."/>
        </authorList>
    </citation>
    <scope>NUCLEOTIDE SEQUENCE</scope>
    <source>
        <strain evidence="1">FL-periwinkle</strain>
    </source>
</reference>
<evidence type="ECO:0000313" key="1">
    <source>
        <dbReference type="EMBL" id="AGJ71202.1"/>
    </source>
</evidence>
<gene>
    <name evidence="1" type="primary">TD_030</name>
</gene>
<name>U5JAQ8_LIBAS</name>
<proteinExistence type="predicted"/>